<evidence type="ECO:0000313" key="2">
    <source>
        <dbReference type="Proteomes" id="UP000033163"/>
    </source>
</evidence>
<evidence type="ECO:0000313" key="1">
    <source>
        <dbReference type="EMBL" id="CQR54992.1"/>
    </source>
</evidence>
<dbReference type="HOGENOM" id="CLU_2247368_0_0_9"/>
<reference evidence="2" key="1">
    <citation type="submission" date="2015-03" db="EMBL/GenBank/DDBJ databases">
        <authorList>
            <person name="Wibberg D."/>
        </authorList>
    </citation>
    <scope>NUCLEOTIDE SEQUENCE [LARGE SCALE GENOMIC DNA]</scope>
</reference>
<gene>
    <name evidence="1" type="ORF">PRIO_2588</name>
</gene>
<protein>
    <submittedName>
        <fullName evidence="1">Uncharacterized protein</fullName>
    </submittedName>
</protein>
<dbReference type="Proteomes" id="UP000033163">
    <property type="component" value="Chromosome I"/>
</dbReference>
<dbReference type="EMBL" id="LN831776">
    <property type="protein sequence ID" value="CQR54992.1"/>
    <property type="molecule type" value="Genomic_DNA"/>
</dbReference>
<dbReference type="PATRIC" id="fig|1073571.4.peg.2758"/>
<dbReference type="RefSeq" id="WP_051010712.1">
    <property type="nucleotide sequence ID" value="NZ_AGBD01001764.1"/>
</dbReference>
<name>A0A0E4CW76_9BACL</name>
<organism evidence="1 2">
    <name type="scientific">Paenibacillus riograndensis SBR5</name>
    <dbReference type="NCBI Taxonomy" id="1073571"/>
    <lineage>
        <taxon>Bacteria</taxon>
        <taxon>Bacillati</taxon>
        <taxon>Bacillota</taxon>
        <taxon>Bacilli</taxon>
        <taxon>Bacillales</taxon>
        <taxon>Paenibacillaceae</taxon>
        <taxon>Paenibacillus</taxon>
        <taxon>Paenibacillus sonchi group</taxon>
    </lineage>
</organism>
<dbReference type="AlphaFoldDB" id="A0A0E4CW76"/>
<dbReference type="SUPFAM" id="SSF53335">
    <property type="entry name" value="S-adenosyl-L-methionine-dependent methyltransferases"/>
    <property type="match status" value="1"/>
</dbReference>
<proteinExistence type="predicted"/>
<accession>A0A0E4CW76</accession>
<dbReference type="KEGG" id="pri:PRIO_2588"/>
<sequence>MEATLEQITPVKTDVTALPFEKEFFDAVVSTDSYNYWGRDAEVVTIYEMESNEEVWADWLIQENEIAVNDRKTMGAGGGRYLNFIAFVLKKIIEPDAAVNEKSS</sequence>
<dbReference type="InterPro" id="IPR029063">
    <property type="entry name" value="SAM-dependent_MTases_sf"/>
</dbReference>